<keyword evidence="1" id="KW-0966">Cell projection</keyword>
<evidence type="ECO:0000313" key="1">
    <source>
        <dbReference type="EMBL" id="SFA88504.1"/>
    </source>
</evidence>
<proteinExistence type="predicted"/>
<dbReference type="InterPro" id="IPR003775">
    <property type="entry name" value="Flagellar_assembly_factor_FliW"/>
</dbReference>
<dbReference type="EMBL" id="FOKA01000003">
    <property type="protein sequence ID" value="SFA88504.1"/>
    <property type="molecule type" value="Genomic_DNA"/>
</dbReference>
<organism evidence="1 2">
    <name type="scientific">Cellulomonas marina</name>
    <dbReference type="NCBI Taxonomy" id="988821"/>
    <lineage>
        <taxon>Bacteria</taxon>
        <taxon>Bacillati</taxon>
        <taxon>Actinomycetota</taxon>
        <taxon>Actinomycetes</taxon>
        <taxon>Micrococcales</taxon>
        <taxon>Cellulomonadaceae</taxon>
        <taxon>Cellulomonas</taxon>
    </lineage>
</organism>
<dbReference type="STRING" id="988821.SAMN05421867_10327"/>
<dbReference type="InterPro" id="IPR024046">
    <property type="entry name" value="Flagellar_assmbl_FliW_dom_sf"/>
</dbReference>
<name>A0A1I0WIW9_9CELL</name>
<keyword evidence="1" id="KW-0282">Flagellum</keyword>
<dbReference type="Gene3D" id="2.30.290.10">
    <property type="entry name" value="BH3618-like"/>
    <property type="match status" value="1"/>
</dbReference>
<dbReference type="Proteomes" id="UP000199012">
    <property type="component" value="Unassembled WGS sequence"/>
</dbReference>
<dbReference type="Pfam" id="PF02623">
    <property type="entry name" value="FliW"/>
    <property type="match status" value="1"/>
</dbReference>
<dbReference type="GO" id="GO:0044780">
    <property type="term" value="P:bacterial-type flagellum assembly"/>
    <property type="evidence" value="ECO:0007669"/>
    <property type="project" value="InterPro"/>
</dbReference>
<reference evidence="1 2" key="1">
    <citation type="submission" date="2016-10" db="EMBL/GenBank/DDBJ databases">
        <authorList>
            <person name="de Groot N.N."/>
        </authorList>
    </citation>
    <scope>NUCLEOTIDE SEQUENCE [LARGE SCALE GENOMIC DNA]</scope>
    <source>
        <strain evidence="1 2">CGMCC 4.6945</strain>
    </source>
</reference>
<keyword evidence="2" id="KW-1185">Reference proteome</keyword>
<protein>
    <submittedName>
        <fullName evidence="1">Flagellar assembly factor FliW</fullName>
    </submittedName>
</protein>
<dbReference type="AlphaFoldDB" id="A0A1I0WIW9"/>
<dbReference type="SUPFAM" id="SSF141457">
    <property type="entry name" value="BH3618-like"/>
    <property type="match status" value="1"/>
</dbReference>
<evidence type="ECO:0000313" key="2">
    <source>
        <dbReference type="Proteomes" id="UP000199012"/>
    </source>
</evidence>
<sequence>MSAATVTPHPLDLDLDPADAPGTVAVLGPDGRTVPVPDRLALVEPLPGLPGYDVLSLEALDDTATLFAARSLPGAEVPLRLFLVAPGAFFPAYRPGTAAAVRLLDEGAGTATGTGTGGATVLLAVVHPVDEDHEAPTANLLAPVVVDVASGRAVQTVLEGDWPLRARLA</sequence>
<gene>
    <name evidence="1" type="ORF">SAMN05421867_10327</name>
</gene>
<dbReference type="RefSeq" id="WP_239078597.1">
    <property type="nucleotide sequence ID" value="NZ_BONM01000002.1"/>
</dbReference>
<accession>A0A1I0WIW9</accession>
<keyword evidence="1" id="KW-0969">Cilium</keyword>